<feature type="non-terminal residue" evidence="1">
    <location>
        <position position="1"/>
    </location>
</feature>
<sequence>VYDPRKGFRQAGTPDLQSKYTCYSQLGSTHLMYPISRQQEIRSNLYYGSKSSGENRKSIRCDVEAPYQNMELDILVGKCDSIIECDLKFSPMPPLVGFNDGLINEDVEIFRSYNKNSGIIPAYVKVGGREEDAFVKELPVNPEKLSKSWILYLDFATDVAKITCHAQWASSGLSISAEIDTNSKLENSGIESGVGNSKLNFK</sequence>
<gene>
    <name evidence="1" type="ORF">AFUS01_LOCUS4178</name>
</gene>
<reference evidence="1" key="1">
    <citation type="submission" date="2021-06" db="EMBL/GenBank/DDBJ databases">
        <authorList>
            <person name="Hodson N. C."/>
            <person name="Mongue J. A."/>
            <person name="Jaron S. K."/>
        </authorList>
    </citation>
    <scope>NUCLEOTIDE SEQUENCE</scope>
</reference>
<evidence type="ECO:0000313" key="2">
    <source>
        <dbReference type="Proteomes" id="UP000708208"/>
    </source>
</evidence>
<protein>
    <submittedName>
        <fullName evidence="1">Uncharacterized protein</fullName>
    </submittedName>
</protein>
<dbReference type="AlphaFoldDB" id="A0A8J2NLX0"/>
<dbReference type="Proteomes" id="UP000708208">
    <property type="component" value="Unassembled WGS sequence"/>
</dbReference>
<name>A0A8J2NLX0_9HEXA</name>
<dbReference type="EMBL" id="CAJVCH010025967">
    <property type="protein sequence ID" value="CAG7699645.1"/>
    <property type="molecule type" value="Genomic_DNA"/>
</dbReference>
<evidence type="ECO:0000313" key="1">
    <source>
        <dbReference type="EMBL" id="CAG7699645.1"/>
    </source>
</evidence>
<accession>A0A8J2NLX0</accession>
<proteinExistence type="predicted"/>
<keyword evidence="2" id="KW-1185">Reference proteome</keyword>
<organism evidence="1 2">
    <name type="scientific">Allacma fusca</name>
    <dbReference type="NCBI Taxonomy" id="39272"/>
    <lineage>
        <taxon>Eukaryota</taxon>
        <taxon>Metazoa</taxon>
        <taxon>Ecdysozoa</taxon>
        <taxon>Arthropoda</taxon>
        <taxon>Hexapoda</taxon>
        <taxon>Collembola</taxon>
        <taxon>Symphypleona</taxon>
        <taxon>Sminthuridae</taxon>
        <taxon>Allacma</taxon>
    </lineage>
</organism>
<comment type="caution">
    <text evidence="1">The sequence shown here is derived from an EMBL/GenBank/DDBJ whole genome shotgun (WGS) entry which is preliminary data.</text>
</comment>